<sequence length="242" mass="27599">MYTNKIKPITFFVIFCFFNTVYAQVGVNTESPDETLQVKGIANTKSLFLRTDIKTNGTLTEDQKRVGTTKIESHRIYETQIENSPQLIFPITYKITNPTLSENFIRDFDTKIPVEKYQLVVHSFYISSRDYYKTLMPVYASKANEKKTTSVKLVAFPGDNGTWHIKYDSGYPVQFKGAFGTFIPEASSIEIYCTAYKDVYFRGNLSLDIDLNNAEDGGSGKNLKEELLHLMGKRDAELNLLQ</sequence>
<dbReference type="Proteomes" id="UP000198517">
    <property type="component" value="Unassembled WGS sequence"/>
</dbReference>
<evidence type="ECO:0000313" key="2">
    <source>
        <dbReference type="EMBL" id="SDE42223.1"/>
    </source>
</evidence>
<feature type="chain" id="PRO_5011574435" description="GLPGLI family protein" evidence="1">
    <location>
        <begin position="24"/>
        <end position="242"/>
    </location>
</feature>
<keyword evidence="3" id="KW-1185">Reference proteome</keyword>
<accession>A0A1G7CSK5</accession>
<organism evidence="2 3">
    <name type="scientific">Riemerella columbipharyngis</name>
    <dbReference type="NCBI Taxonomy" id="1071918"/>
    <lineage>
        <taxon>Bacteria</taxon>
        <taxon>Pseudomonadati</taxon>
        <taxon>Bacteroidota</taxon>
        <taxon>Flavobacteriia</taxon>
        <taxon>Flavobacteriales</taxon>
        <taxon>Weeksellaceae</taxon>
        <taxon>Riemerella</taxon>
    </lineage>
</organism>
<proteinExistence type="predicted"/>
<evidence type="ECO:0000313" key="3">
    <source>
        <dbReference type="Proteomes" id="UP000198517"/>
    </source>
</evidence>
<dbReference type="OrthoDB" id="1244544at2"/>
<dbReference type="AlphaFoldDB" id="A0A1G7CSK5"/>
<evidence type="ECO:0000256" key="1">
    <source>
        <dbReference type="SAM" id="SignalP"/>
    </source>
</evidence>
<feature type="signal peptide" evidence="1">
    <location>
        <begin position="1"/>
        <end position="23"/>
    </location>
</feature>
<protein>
    <recommendedName>
        <fullName evidence="4">GLPGLI family protein</fullName>
    </recommendedName>
</protein>
<dbReference type="EMBL" id="FNAS01000009">
    <property type="protein sequence ID" value="SDE42223.1"/>
    <property type="molecule type" value="Genomic_DNA"/>
</dbReference>
<name>A0A1G7CSK5_9FLAO</name>
<evidence type="ECO:0008006" key="4">
    <source>
        <dbReference type="Google" id="ProtNLM"/>
    </source>
</evidence>
<keyword evidence="1" id="KW-0732">Signal</keyword>
<reference evidence="2 3" key="1">
    <citation type="submission" date="2016-10" db="EMBL/GenBank/DDBJ databases">
        <authorList>
            <person name="de Groot N.N."/>
        </authorList>
    </citation>
    <scope>NUCLEOTIDE SEQUENCE [LARGE SCALE GENOMIC DNA]</scope>
    <source>
        <strain evidence="2 3">DSM 24015</strain>
    </source>
</reference>
<dbReference type="RefSeq" id="WP_092736577.1">
    <property type="nucleotide sequence ID" value="NZ_FNAS01000009.1"/>
</dbReference>
<dbReference type="STRING" id="1071918.SAMN05421544_1095"/>
<gene>
    <name evidence="2" type="ORF">SAMN05421544_1095</name>
</gene>